<dbReference type="PANTHER" id="PTHR28106">
    <property type="entry name" value="MITOCHONDRIAL ATPASE COMPLEX SUBUNIT ATP10"/>
    <property type="match status" value="1"/>
</dbReference>
<proteinExistence type="predicted"/>
<comment type="caution">
    <text evidence="2">The sequence shown here is derived from an EMBL/GenBank/DDBJ whole genome shotgun (WGS) entry which is preliminary data.</text>
</comment>
<dbReference type="InterPro" id="IPR036249">
    <property type="entry name" value="Thioredoxin-like_sf"/>
</dbReference>
<evidence type="ECO:0000313" key="2">
    <source>
        <dbReference type="EMBL" id="MCV9387078.1"/>
    </source>
</evidence>
<dbReference type="SUPFAM" id="SSF52833">
    <property type="entry name" value="Thioredoxin-like"/>
    <property type="match status" value="1"/>
</dbReference>
<reference evidence="2 3" key="1">
    <citation type="submission" date="2022-10" db="EMBL/GenBank/DDBJ databases">
        <title>Comparative genomics and taxonomic characterization of three novel marine species of genus Reichenbachiella exhibiting antioxidant and polysaccharide degradation activities.</title>
        <authorList>
            <person name="Muhammad N."/>
            <person name="Lee Y.-J."/>
            <person name="Ko J."/>
            <person name="Kim S.-G."/>
        </authorList>
    </citation>
    <scope>NUCLEOTIDE SEQUENCE [LARGE SCALE GENOMIC DNA]</scope>
    <source>
        <strain evidence="2 3">ABR2-5</strain>
    </source>
</reference>
<dbReference type="PANTHER" id="PTHR28106:SF1">
    <property type="entry name" value="MITOCHONDRIAL ATPASE COMPLEX SUBUNIT ATP10"/>
    <property type="match status" value="1"/>
</dbReference>
<dbReference type="EMBL" id="JAOYOD010000001">
    <property type="protein sequence ID" value="MCV9387078.1"/>
    <property type="molecule type" value="Genomic_DNA"/>
</dbReference>
<keyword evidence="1" id="KW-0732">Signal</keyword>
<gene>
    <name evidence="2" type="ORF">N7U62_10420</name>
</gene>
<organism evidence="2 3">
    <name type="scientific">Reichenbachiella ulvae</name>
    <dbReference type="NCBI Taxonomy" id="2980104"/>
    <lineage>
        <taxon>Bacteria</taxon>
        <taxon>Pseudomonadati</taxon>
        <taxon>Bacteroidota</taxon>
        <taxon>Cytophagia</taxon>
        <taxon>Cytophagales</taxon>
        <taxon>Reichenbachiellaceae</taxon>
        <taxon>Reichenbachiella</taxon>
    </lineage>
</organism>
<dbReference type="Pfam" id="PF05176">
    <property type="entry name" value="ATP-synt_10"/>
    <property type="match status" value="1"/>
</dbReference>
<feature type="chain" id="PRO_5045524774" evidence="1">
    <location>
        <begin position="18"/>
        <end position="179"/>
    </location>
</feature>
<accession>A0ABT3CTS7</accession>
<sequence>MRLIVLFLLLTSFTTFAQVGDAFPDMETESLTHNIISIPEDIKGKYSLLCLAYSKKAEEDLTHWFSPIYNHFISEPQDLFSFNYDINAFFIPMFTGAKRPAYKKVMKKVQETVDPRIQPHVLFYEGTLVEYRTKLEFDDAKRPYFYVVDPEGKIIHATSGEYTDRKMQEIINALAPSLN</sequence>
<keyword evidence="3" id="KW-1185">Reference proteome</keyword>
<feature type="signal peptide" evidence="1">
    <location>
        <begin position="1"/>
        <end position="17"/>
    </location>
</feature>
<dbReference type="RefSeq" id="WP_264137905.1">
    <property type="nucleotide sequence ID" value="NZ_JAOYOD010000001.1"/>
</dbReference>
<dbReference type="Proteomes" id="UP001300692">
    <property type="component" value="Unassembled WGS sequence"/>
</dbReference>
<name>A0ABT3CTS7_9BACT</name>
<dbReference type="Gene3D" id="3.40.30.10">
    <property type="entry name" value="Glutaredoxin"/>
    <property type="match status" value="1"/>
</dbReference>
<evidence type="ECO:0000256" key="1">
    <source>
        <dbReference type="SAM" id="SignalP"/>
    </source>
</evidence>
<evidence type="ECO:0000313" key="3">
    <source>
        <dbReference type="Proteomes" id="UP001300692"/>
    </source>
</evidence>
<protein>
    <submittedName>
        <fullName evidence="2">Mitochondrial ATPase complex subunit ATP10</fullName>
    </submittedName>
</protein>
<dbReference type="InterPro" id="IPR007849">
    <property type="entry name" value="ATP10"/>
</dbReference>